<reference evidence="6" key="1">
    <citation type="submission" date="2019-08" db="EMBL/GenBank/DDBJ databases">
        <title>The improved chromosome-level genome for the pearl oyster Pinctada fucata martensii using PacBio sequencing and Hi-C.</title>
        <authorList>
            <person name="Zheng Z."/>
        </authorList>
    </citation>
    <scope>NUCLEOTIDE SEQUENCE</scope>
    <source>
        <strain evidence="6">ZZ-2019</strain>
        <tissue evidence="6">Adductor muscle</tissue>
    </source>
</reference>
<evidence type="ECO:0000256" key="5">
    <source>
        <dbReference type="SAM" id="Phobius"/>
    </source>
</evidence>
<keyword evidence="2 5" id="KW-0812">Transmembrane</keyword>
<dbReference type="GO" id="GO:0022857">
    <property type="term" value="F:transmembrane transporter activity"/>
    <property type="evidence" value="ECO:0007669"/>
    <property type="project" value="TreeGrafter"/>
</dbReference>
<proteinExistence type="predicted"/>
<keyword evidence="4 5" id="KW-0472">Membrane</keyword>
<evidence type="ECO:0000313" key="7">
    <source>
        <dbReference type="Proteomes" id="UP001186944"/>
    </source>
</evidence>
<evidence type="ECO:0000256" key="1">
    <source>
        <dbReference type="ARBA" id="ARBA00004141"/>
    </source>
</evidence>
<keyword evidence="7" id="KW-1185">Reference proteome</keyword>
<sequence>MGTTGRSTVEILYQLGPPFCWDSIEVGNWGTYRTLVQQVVAVIGIKLFQFCLSDEKIAIIGMFSAVGYFIMEGFSKTTFHLYLVPVVGCFQIAAIAMFRSIMSKMTPAHFQGKQVFRDLSEMLNCHITLFD</sequence>
<comment type="caution">
    <text evidence="6">The sequence shown here is derived from an EMBL/GenBank/DDBJ whole genome shotgun (WGS) entry which is preliminary data.</text>
</comment>
<name>A0AA89BVL2_PINIB</name>
<evidence type="ECO:0000313" key="6">
    <source>
        <dbReference type="EMBL" id="KAK3092483.1"/>
    </source>
</evidence>
<evidence type="ECO:0000256" key="2">
    <source>
        <dbReference type="ARBA" id="ARBA00022692"/>
    </source>
</evidence>
<feature type="transmembrane region" description="Helical" evidence="5">
    <location>
        <begin position="57"/>
        <end position="74"/>
    </location>
</feature>
<gene>
    <name evidence="6" type="ORF">FSP39_003448</name>
</gene>
<dbReference type="PANTHER" id="PTHR23507:SF1">
    <property type="entry name" value="FI18259P1-RELATED"/>
    <property type="match status" value="1"/>
</dbReference>
<evidence type="ECO:0000256" key="3">
    <source>
        <dbReference type="ARBA" id="ARBA00022989"/>
    </source>
</evidence>
<dbReference type="AlphaFoldDB" id="A0AA89BVL2"/>
<accession>A0AA89BVL2</accession>
<feature type="transmembrane region" description="Helical" evidence="5">
    <location>
        <begin position="80"/>
        <end position="98"/>
    </location>
</feature>
<dbReference type="Proteomes" id="UP001186944">
    <property type="component" value="Unassembled WGS sequence"/>
</dbReference>
<dbReference type="EMBL" id="VSWD01000009">
    <property type="protein sequence ID" value="KAK3092483.1"/>
    <property type="molecule type" value="Genomic_DNA"/>
</dbReference>
<protein>
    <submittedName>
        <fullName evidence="6">Uncharacterized protein</fullName>
    </submittedName>
</protein>
<organism evidence="6 7">
    <name type="scientific">Pinctada imbricata</name>
    <name type="common">Atlantic pearl-oyster</name>
    <name type="synonym">Pinctada martensii</name>
    <dbReference type="NCBI Taxonomy" id="66713"/>
    <lineage>
        <taxon>Eukaryota</taxon>
        <taxon>Metazoa</taxon>
        <taxon>Spiralia</taxon>
        <taxon>Lophotrochozoa</taxon>
        <taxon>Mollusca</taxon>
        <taxon>Bivalvia</taxon>
        <taxon>Autobranchia</taxon>
        <taxon>Pteriomorphia</taxon>
        <taxon>Pterioida</taxon>
        <taxon>Pterioidea</taxon>
        <taxon>Pteriidae</taxon>
        <taxon>Pinctada</taxon>
    </lineage>
</organism>
<comment type="subcellular location">
    <subcellularLocation>
        <location evidence="1">Membrane</location>
        <topology evidence="1">Multi-pass membrane protein</topology>
    </subcellularLocation>
</comment>
<dbReference type="GO" id="GO:0016020">
    <property type="term" value="C:membrane"/>
    <property type="evidence" value="ECO:0007669"/>
    <property type="project" value="UniProtKB-SubCell"/>
</dbReference>
<dbReference type="PANTHER" id="PTHR23507">
    <property type="entry name" value="ZGC:174356"/>
    <property type="match status" value="1"/>
</dbReference>
<keyword evidence="3 5" id="KW-1133">Transmembrane helix</keyword>
<evidence type="ECO:0000256" key="4">
    <source>
        <dbReference type="ARBA" id="ARBA00023136"/>
    </source>
</evidence>